<gene>
    <name evidence="1" type="ORF">Tci_592854</name>
</gene>
<reference evidence="1" key="1">
    <citation type="journal article" date="2019" name="Sci. Rep.">
        <title>Draft genome of Tanacetum cinerariifolium, the natural source of mosquito coil.</title>
        <authorList>
            <person name="Yamashiro T."/>
            <person name="Shiraishi A."/>
            <person name="Satake H."/>
            <person name="Nakayama K."/>
        </authorList>
    </citation>
    <scope>NUCLEOTIDE SEQUENCE</scope>
</reference>
<protein>
    <submittedName>
        <fullName evidence="1">Uncharacterized protein</fullName>
    </submittedName>
</protein>
<organism evidence="1">
    <name type="scientific">Tanacetum cinerariifolium</name>
    <name type="common">Dalmatian daisy</name>
    <name type="synonym">Chrysanthemum cinerariifolium</name>
    <dbReference type="NCBI Taxonomy" id="118510"/>
    <lineage>
        <taxon>Eukaryota</taxon>
        <taxon>Viridiplantae</taxon>
        <taxon>Streptophyta</taxon>
        <taxon>Embryophyta</taxon>
        <taxon>Tracheophyta</taxon>
        <taxon>Spermatophyta</taxon>
        <taxon>Magnoliopsida</taxon>
        <taxon>eudicotyledons</taxon>
        <taxon>Gunneridae</taxon>
        <taxon>Pentapetalae</taxon>
        <taxon>asterids</taxon>
        <taxon>campanulids</taxon>
        <taxon>Asterales</taxon>
        <taxon>Asteraceae</taxon>
        <taxon>Asteroideae</taxon>
        <taxon>Anthemideae</taxon>
        <taxon>Anthemidinae</taxon>
        <taxon>Tanacetum</taxon>
    </lineage>
</organism>
<dbReference type="AlphaFoldDB" id="A0A699J908"/>
<feature type="non-terminal residue" evidence="1">
    <location>
        <position position="1"/>
    </location>
</feature>
<name>A0A699J908_TANCI</name>
<dbReference type="EMBL" id="BKCJ010385882">
    <property type="protein sequence ID" value="GFA20882.1"/>
    <property type="molecule type" value="Genomic_DNA"/>
</dbReference>
<comment type="caution">
    <text evidence="1">The sequence shown here is derived from an EMBL/GenBank/DDBJ whole genome shotgun (WGS) entry which is preliminary data.</text>
</comment>
<proteinExistence type="predicted"/>
<accession>A0A699J908</accession>
<sequence length="214" mass="25419">DKECRKERVIKSYGHQCQYDYYEYDTYHVDYNIRMKDYMMYRGQRQGDDLSFDEKYDNRMSMIESNKEVNQRYEDSFVAHDASFVALETHVDRLLEQLNRDETYEPQGITMLDFDDEDEDEGEEENEEFTLHSTNTMKWSTFGSCKDKEDANDHNNSFEDLISPIKEYDKESVPFKVGDGVMEANTTPYLLTLKEPILLLVDDIRSKEDGEFLE</sequence>
<evidence type="ECO:0000313" key="1">
    <source>
        <dbReference type="EMBL" id="GFA20882.1"/>
    </source>
</evidence>